<keyword evidence="1" id="KW-0812">Transmembrane</keyword>
<sequence length="42" mass="4695">MKEKPLWLRRLGWLVALWAGGVAALWLVASLIRAIMHAAGMH</sequence>
<feature type="transmembrane region" description="Helical" evidence="1">
    <location>
        <begin position="12"/>
        <end position="36"/>
    </location>
</feature>
<name>A0ABW0L4V9_9BURK</name>
<dbReference type="Pfam" id="PF10617">
    <property type="entry name" value="DUF2474"/>
    <property type="match status" value="1"/>
</dbReference>
<comment type="caution">
    <text evidence="2">The sequence shown here is derived from an EMBL/GenBank/DDBJ whole genome shotgun (WGS) entry which is preliminary data.</text>
</comment>
<evidence type="ECO:0000313" key="3">
    <source>
        <dbReference type="Proteomes" id="UP001596050"/>
    </source>
</evidence>
<accession>A0ABW0L4V9</accession>
<evidence type="ECO:0000313" key="2">
    <source>
        <dbReference type="EMBL" id="MFC5460774.1"/>
    </source>
</evidence>
<keyword evidence="1" id="KW-1133">Transmembrane helix</keyword>
<protein>
    <submittedName>
        <fullName evidence="2">DUF2474 domain-containing protein</fullName>
    </submittedName>
</protein>
<reference evidence="3" key="1">
    <citation type="journal article" date="2019" name="Int. J. Syst. Evol. Microbiol.">
        <title>The Global Catalogue of Microorganisms (GCM) 10K type strain sequencing project: providing services to taxonomists for standard genome sequencing and annotation.</title>
        <authorList>
            <consortium name="The Broad Institute Genomics Platform"/>
            <consortium name="The Broad Institute Genome Sequencing Center for Infectious Disease"/>
            <person name="Wu L."/>
            <person name="Ma J."/>
        </authorList>
    </citation>
    <scope>NUCLEOTIDE SEQUENCE [LARGE SCALE GENOMIC DNA]</scope>
    <source>
        <strain evidence="3">KACC 12649</strain>
    </source>
</reference>
<gene>
    <name evidence="2" type="ORF">ACFPN5_13270</name>
</gene>
<dbReference type="InterPro" id="IPR018895">
    <property type="entry name" value="DUF2474"/>
</dbReference>
<organism evidence="2 3">
    <name type="scientific">Massilia niabensis</name>
    <dbReference type="NCBI Taxonomy" id="544910"/>
    <lineage>
        <taxon>Bacteria</taxon>
        <taxon>Pseudomonadati</taxon>
        <taxon>Pseudomonadota</taxon>
        <taxon>Betaproteobacteria</taxon>
        <taxon>Burkholderiales</taxon>
        <taxon>Oxalobacteraceae</taxon>
        <taxon>Telluria group</taxon>
        <taxon>Massilia</taxon>
    </lineage>
</organism>
<evidence type="ECO:0000256" key="1">
    <source>
        <dbReference type="SAM" id="Phobius"/>
    </source>
</evidence>
<dbReference type="Proteomes" id="UP001596050">
    <property type="component" value="Unassembled WGS sequence"/>
</dbReference>
<dbReference type="RefSeq" id="WP_379783971.1">
    <property type="nucleotide sequence ID" value="NZ_JBHSMU010000014.1"/>
</dbReference>
<keyword evidence="1" id="KW-0472">Membrane</keyword>
<keyword evidence="3" id="KW-1185">Reference proteome</keyword>
<proteinExistence type="predicted"/>
<dbReference type="EMBL" id="JBHSMU010000014">
    <property type="protein sequence ID" value="MFC5460774.1"/>
    <property type="molecule type" value="Genomic_DNA"/>
</dbReference>